<dbReference type="InterPro" id="IPR023155">
    <property type="entry name" value="Cyt_c-552/4"/>
</dbReference>
<dbReference type="InterPro" id="IPR036280">
    <property type="entry name" value="Multihaem_cyt_sf"/>
</dbReference>
<dbReference type="InterPro" id="IPR051829">
    <property type="entry name" value="Multiheme_Cytochr_ET"/>
</dbReference>
<dbReference type="Pfam" id="PF13435">
    <property type="entry name" value="Cytochrome_C554"/>
    <property type="match status" value="1"/>
</dbReference>
<evidence type="ECO:0000313" key="3">
    <source>
        <dbReference type="EMBL" id="MCT2401535.1"/>
    </source>
</evidence>
<feature type="domain" description="Cytochrome c-552/4" evidence="2">
    <location>
        <begin position="78"/>
        <end position="141"/>
    </location>
</feature>
<dbReference type="Gene3D" id="1.10.1130.10">
    <property type="entry name" value="Flavocytochrome C3, Chain A"/>
    <property type="match status" value="1"/>
</dbReference>
<dbReference type="SUPFAM" id="SSF48695">
    <property type="entry name" value="Multiheme cytochromes"/>
    <property type="match status" value="1"/>
</dbReference>
<dbReference type="EMBL" id="JANZXA010000015">
    <property type="protein sequence ID" value="MCT2401535.1"/>
    <property type="molecule type" value="Genomic_DNA"/>
</dbReference>
<name>A0ABT2I9M2_9SPHN</name>
<protein>
    <submittedName>
        <fullName evidence="3">Cytochrome c family protein</fullName>
    </submittedName>
</protein>
<organism evidence="3 4">
    <name type="scientific">Novosphingobium mangrovi</name>
    <name type="common">ex Huang et al. 2023</name>
    <dbReference type="NCBI Taxonomy" id="2976432"/>
    <lineage>
        <taxon>Bacteria</taxon>
        <taxon>Pseudomonadati</taxon>
        <taxon>Pseudomonadota</taxon>
        <taxon>Alphaproteobacteria</taxon>
        <taxon>Sphingomonadales</taxon>
        <taxon>Sphingomonadaceae</taxon>
        <taxon>Novosphingobium</taxon>
    </lineage>
</organism>
<dbReference type="PANTHER" id="PTHR35038">
    <property type="entry name" value="DISSIMILATORY SULFITE REDUCTASE SIRA"/>
    <property type="match status" value="1"/>
</dbReference>
<keyword evidence="4" id="KW-1185">Reference proteome</keyword>
<reference evidence="3" key="1">
    <citation type="submission" date="2022-09" db="EMBL/GenBank/DDBJ databases">
        <title>Novosphingobium sp. Nov., a polycyclic aromatic hydrocarbon-degrading bacterium isolated form mangrove sediments in HongKong.</title>
        <authorList>
            <person name="Hu Z."/>
        </authorList>
    </citation>
    <scope>NUCLEOTIDE SEQUENCE</scope>
    <source>
        <strain evidence="3">HK4-1</strain>
    </source>
</reference>
<evidence type="ECO:0000256" key="1">
    <source>
        <dbReference type="ARBA" id="ARBA00022729"/>
    </source>
</evidence>
<dbReference type="PANTHER" id="PTHR35038:SF6">
    <property type="entry name" value="SURFACE LOCALIZED DECAHEME CYTOCHROME C LIPOPROTEIN"/>
    <property type="match status" value="1"/>
</dbReference>
<dbReference type="RefSeq" id="WP_260047559.1">
    <property type="nucleotide sequence ID" value="NZ_JANZXA010000015.1"/>
</dbReference>
<evidence type="ECO:0000259" key="2">
    <source>
        <dbReference type="Pfam" id="PF13435"/>
    </source>
</evidence>
<accession>A0ABT2I9M2</accession>
<gene>
    <name evidence="3" type="ORF">NZK81_18435</name>
</gene>
<sequence length="459" mass="48523">MTFGGSRIIERRRFARVLLLAGIVVLLAGGPRISPAEADSYEGVASCAGSTCHGRNEGDGKVVRQDELRIWQDRSSRAGAHSRAYGVLTSQRGERIAAALSLGKAENASACLGCHATNAPASARGGRWHASDGVGCESCHGAASGWISSHYAVPASHERNVAAGLIPLEKPKVRASVCLDCHFGSDKPGQFVTHAMMAAGHPRVSFELDLFSTLQAHYDLDDDYVRRKGRPDSVQLWAVGQAEAVRRQASLFADARYATEGLFPQFYFYDCHSCHRGISDDPAARRTFETNPGRPIPFGNPPFNDENMIMLSAVADVLVPGEAARFNSAARGFHAAMAQGRPQAVAAAKALGGAAGALSDALAARGYSAETAFQVIATISGKAITPRFTDYEGSVQAVMAVDTLLNALVREGRVTVGAAAGIRAQVNRAYDAVRAPGSYNPGAFRAALGQAARSIEALR</sequence>
<comment type="caution">
    <text evidence="3">The sequence shown here is derived from an EMBL/GenBank/DDBJ whole genome shotgun (WGS) entry which is preliminary data.</text>
</comment>
<keyword evidence="1" id="KW-0732">Signal</keyword>
<evidence type="ECO:0000313" key="4">
    <source>
        <dbReference type="Proteomes" id="UP001165583"/>
    </source>
</evidence>
<proteinExistence type="predicted"/>
<dbReference type="Proteomes" id="UP001165583">
    <property type="component" value="Unassembled WGS sequence"/>
</dbReference>